<dbReference type="GO" id="GO:0006310">
    <property type="term" value="P:DNA recombination"/>
    <property type="evidence" value="ECO:0007669"/>
    <property type="project" value="InterPro"/>
</dbReference>
<dbReference type="GO" id="GO:0000287">
    <property type="term" value="F:magnesium ion binding"/>
    <property type="evidence" value="ECO:0007669"/>
    <property type="project" value="InterPro"/>
</dbReference>
<dbReference type="GO" id="GO:0006281">
    <property type="term" value="P:DNA repair"/>
    <property type="evidence" value="ECO:0007669"/>
    <property type="project" value="InterPro"/>
</dbReference>
<feature type="region of interest" description="Disordered" evidence="1">
    <location>
        <begin position="137"/>
        <end position="156"/>
    </location>
</feature>
<dbReference type="SUPFAM" id="SSF103084">
    <property type="entry name" value="Holliday junction resolvase RusA"/>
    <property type="match status" value="1"/>
</dbReference>
<dbReference type="Gene3D" id="3.30.1330.70">
    <property type="entry name" value="Holliday junction resolvase RusA"/>
    <property type="match status" value="1"/>
</dbReference>
<evidence type="ECO:0000313" key="3">
    <source>
        <dbReference type="Proteomes" id="UP000429958"/>
    </source>
</evidence>
<comment type="caution">
    <text evidence="2">The sequence shown here is derived from an EMBL/GenBank/DDBJ whole genome shotgun (WGS) entry which is preliminary data.</text>
</comment>
<reference evidence="2 3" key="1">
    <citation type="submission" date="2019-08" db="EMBL/GenBank/DDBJ databases">
        <title>In-depth cultivation of the pig gut microbiome towards novel bacterial diversity and tailored functional studies.</title>
        <authorList>
            <person name="Wylensek D."/>
            <person name="Hitch T.C.A."/>
            <person name="Clavel T."/>
        </authorList>
    </citation>
    <scope>NUCLEOTIDE SEQUENCE [LARGE SCALE GENOMIC DNA]</scope>
    <source>
        <strain evidence="2 3">WCA-389-WT-23D1</strain>
    </source>
</reference>
<evidence type="ECO:0000313" key="2">
    <source>
        <dbReference type="EMBL" id="MSS36475.1"/>
    </source>
</evidence>
<name>A0A7X2TCE7_9CLOT</name>
<accession>A0A7X2TCE7</accession>
<dbReference type="AlphaFoldDB" id="A0A7X2TCE7"/>
<dbReference type="Proteomes" id="UP000429958">
    <property type="component" value="Unassembled WGS sequence"/>
</dbReference>
<dbReference type="RefSeq" id="WP_154471919.1">
    <property type="nucleotide sequence ID" value="NZ_VUMD01000006.1"/>
</dbReference>
<evidence type="ECO:0000256" key="1">
    <source>
        <dbReference type="SAM" id="MobiDB-lite"/>
    </source>
</evidence>
<sequence length="156" mass="17619">MKVGTHVEKDGAVHVMIPIKPYTKKNHQQIFYRNKATETGANKKVPFVSPSPQYLQYAKDCGIFIKPLQIDDPVNVKALYYVDTLRIVDLTNLNEALHDVLVTHGLLTEDHCRVIVSTDGSRVYYDKENPRTEVTIEKVEPTFPPAKKKNGGKKNG</sequence>
<keyword evidence="3" id="KW-1185">Reference proteome</keyword>
<proteinExistence type="predicted"/>
<gene>
    <name evidence="2" type="ORF">FYJ39_07810</name>
</gene>
<dbReference type="EMBL" id="VUMD01000006">
    <property type="protein sequence ID" value="MSS36475.1"/>
    <property type="molecule type" value="Genomic_DNA"/>
</dbReference>
<organism evidence="2 3">
    <name type="scientific">Clostridium porci</name>
    <dbReference type="NCBI Taxonomy" id="2605778"/>
    <lineage>
        <taxon>Bacteria</taxon>
        <taxon>Bacillati</taxon>
        <taxon>Bacillota</taxon>
        <taxon>Clostridia</taxon>
        <taxon>Eubacteriales</taxon>
        <taxon>Clostridiaceae</taxon>
        <taxon>Clostridium</taxon>
    </lineage>
</organism>
<protein>
    <submittedName>
        <fullName evidence="2">Uncharacterized protein</fullName>
    </submittedName>
</protein>
<feature type="compositionally biased region" description="Basic residues" evidence="1">
    <location>
        <begin position="146"/>
        <end position="156"/>
    </location>
</feature>
<dbReference type="InterPro" id="IPR036614">
    <property type="entry name" value="RusA-like_sf"/>
</dbReference>